<name>A0A9X0DB29_9CNID</name>
<evidence type="ECO:0000256" key="1">
    <source>
        <dbReference type="SAM" id="SignalP"/>
    </source>
</evidence>
<dbReference type="EMBL" id="MU825399">
    <property type="protein sequence ID" value="KAJ7393131.1"/>
    <property type="molecule type" value="Genomic_DNA"/>
</dbReference>
<dbReference type="AlphaFoldDB" id="A0A9X0DB29"/>
<sequence length="107" mass="11912">MKWLYVLFLCGLVLAENPDENEGIDDPDAYEGDMILTAAQRMAAEMGLDVDNPLGRGSTKNRQWPGGVMPYVVDSSLSRDSKAMAAIRAGMEEWTSKNLHHLQEKDK</sequence>
<reference evidence="2" key="1">
    <citation type="submission" date="2023-01" db="EMBL/GenBank/DDBJ databases">
        <title>Genome assembly of the deep-sea coral Lophelia pertusa.</title>
        <authorList>
            <person name="Herrera S."/>
            <person name="Cordes E."/>
        </authorList>
    </citation>
    <scope>NUCLEOTIDE SEQUENCE</scope>
    <source>
        <strain evidence="2">USNM1676648</strain>
        <tissue evidence="2">Polyp</tissue>
    </source>
</reference>
<gene>
    <name evidence="2" type="ORF">OS493_008431</name>
</gene>
<keyword evidence="1" id="KW-0732">Signal</keyword>
<dbReference type="InterPro" id="IPR024079">
    <property type="entry name" value="MetalloPept_cat_dom_sf"/>
</dbReference>
<dbReference type="GO" id="GO:0008237">
    <property type="term" value="F:metallopeptidase activity"/>
    <property type="evidence" value="ECO:0007669"/>
    <property type="project" value="InterPro"/>
</dbReference>
<keyword evidence="3" id="KW-1185">Reference proteome</keyword>
<organism evidence="2 3">
    <name type="scientific">Desmophyllum pertusum</name>
    <dbReference type="NCBI Taxonomy" id="174260"/>
    <lineage>
        <taxon>Eukaryota</taxon>
        <taxon>Metazoa</taxon>
        <taxon>Cnidaria</taxon>
        <taxon>Anthozoa</taxon>
        <taxon>Hexacorallia</taxon>
        <taxon>Scleractinia</taxon>
        <taxon>Caryophylliina</taxon>
        <taxon>Caryophylliidae</taxon>
        <taxon>Desmophyllum</taxon>
    </lineage>
</organism>
<proteinExistence type="predicted"/>
<comment type="caution">
    <text evidence="2">The sequence shown here is derived from an EMBL/GenBank/DDBJ whole genome shotgun (WGS) entry which is preliminary data.</text>
</comment>
<accession>A0A9X0DB29</accession>
<protein>
    <submittedName>
        <fullName evidence="2">Uncharacterized protein</fullName>
    </submittedName>
</protein>
<feature type="signal peptide" evidence="1">
    <location>
        <begin position="1"/>
        <end position="15"/>
    </location>
</feature>
<evidence type="ECO:0000313" key="3">
    <source>
        <dbReference type="Proteomes" id="UP001163046"/>
    </source>
</evidence>
<dbReference type="Proteomes" id="UP001163046">
    <property type="component" value="Unassembled WGS sequence"/>
</dbReference>
<feature type="chain" id="PRO_5040834755" evidence="1">
    <location>
        <begin position="16"/>
        <end position="107"/>
    </location>
</feature>
<evidence type="ECO:0000313" key="2">
    <source>
        <dbReference type="EMBL" id="KAJ7393131.1"/>
    </source>
</evidence>
<dbReference type="Gene3D" id="3.40.390.10">
    <property type="entry name" value="Collagenase (Catalytic Domain)"/>
    <property type="match status" value="1"/>
</dbReference>
<dbReference type="OrthoDB" id="291007at2759"/>